<evidence type="ECO:0000313" key="3">
    <source>
        <dbReference type="Proteomes" id="UP000184498"/>
    </source>
</evidence>
<feature type="coiled-coil region" evidence="1">
    <location>
        <begin position="432"/>
        <end position="460"/>
    </location>
</feature>
<dbReference type="Proteomes" id="UP000184498">
    <property type="component" value="Unassembled WGS sequence"/>
</dbReference>
<reference evidence="3" key="1">
    <citation type="submission" date="2016-11" db="EMBL/GenBank/DDBJ databases">
        <authorList>
            <person name="Varghese N."/>
            <person name="Submissions S."/>
        </authorList>
    </citation>
    <scope>NUCLEOTIDE SEQUENCE [LARGE SCALE GENOMIC DNA]</scope>
    <source>
        <strain evidence="3">DSM 18016</strain>
    </source>
</reference>
<accession>A0A1M6UHC8</accession>
<dbReference type="EMBL" id="FRAM01000005">
    <property type="protein sequence ID" value="SHK68634.1"/>
    <property type="molecule type" value="Genomic_DNA"/>
</dbReference>
<dbReference type="InterPro" id="IPR027417">
    <property type="entry name" value="P-loop_NTPase"/>
</dbReference>
<sequence>MSAISALKGYRTQFLYSLHYILSTLSDDFIYRLEGEEDLDVLDNNGKLMYAIQLKNLGKPITLSDILSDSKTSFIKRFLNNYREATPILVSYGKISEDLKNWIGHKNSISQKEKSNLKKYKITSEDWKTVKNKTKFSEIKEELIASEVEQLMKGNFTEIDPIPTIGYLLYWLQFIAEKQQPITKKDFYKKVQDFAKYLSERISIHNQYGIVLKPLHKISPEDLNHQQLEKEFYNATLTKYEHILLGLDVNREKHLDKINEELRENNVVMVKGASGQGKTALLYSYVHKYINHWQSFELNIQQDPVITQQSIQAIASISKKLDIPTVFIINVTPNTTEWVKIIKESSHLKHIKFLVAIRNEDWYRAFGVGIEFEYKEIDLLLTKEEAEAIYLKLNERNRISHFTDFEQAWIQLGNDAPLLEFVYSITQGDSLFNKLKQQILQIQQENNQNANQQIQFLRIVSLADSVGAKIDVSKLNSNIDYQFIIEKLENEYLIKKSFDRKYIQGLHIVRSQKLAEILFDEFINHKEDYAYKAIALLAEEDLYLFLLQLFNLEILNSDKFIQKLNEDISVENWATYASFIKAFIWLGTKQYVETNREIIDECRDICGGAWMFFIDYMFSSNYDRNGMLDLLKVDDERREKIDDINRRISAKETIFYLATTVLNKLTFPSKLPSTIFEWKSFGESLFWLKNISNDKEAVEIFEEERFENAFQVMDSKSLSKLMLGMYSYSTELDVIRKKYVAHFVNKIKEEFDIVYFDFNGEEITIHFIIDVLKNNEARSSNDFVVNILDIIRTALPDKQKFNSQGYGHRLQTLSVDFDDTHKSMPIENMPLEEWISINGCMTKLYDYKDRPTDWKEYLVQLNQWEHLIKEKVNEFNSSFAKLFDGSKTYTPVVPVMNNVFLKMSEKIKEPKSITDSLGVFGNKQDNKKNMNGLLSVNSQLSSKYNDFYKSLSDFKGSIEIFIQQSAKTLYSKIQLKTEEGHIHDENIERLSQINLYDAINKLAEYNTQYKNVLGNIDTKHNSKVEVNSLLTTAVIWKDFLNDNNKGERSFNRVLKLKSDFENRIIKEFKQASKANYFTIKYVNNKTTADKPIVIIDGQSPFWSLMGFKEAYNILHKAIDNPEYTSLKYLMLQIGFSNFYFIQTVQNKTLNNHWNEVRLYMLKDNTFEELSVINAITKPIEEDVRTKLNVDSWAQLYPEFNKINKAGEAYGKLLFLVDHFYDLRLFDEIELSESDKNTLQQHLNKVGLELQQSFQTVLDSLFDWTNMFPFDEDTYIVSEEEQEYFKAMFSIRDYIFPEPKGDEEDYQLAINMEIVSGWVERLKVCTESWGIFILLLSGKYITKYKTE</sequence>
<protein>
    <submittedName>
        <fullName evidence="2">Uncharacterized protein</fullName>
    </submittedName>
</protein>
<dbReference type="Gene3D" id="3.40.50.300">
    <property type="entry name" value="P-loop containing nucleotide triphosphate hydrolases"/>
    <property type="match status" value="1"/>
</dbReference>
<evidence type="ECO:0000313" key="2">
    <source>
        <dbReference type="EMBL" id="SHK68634.1"/>
    </source>
</evidence>
<name>A0A1M6UHC8_9FLAO</name>
<dbReference type="OrthoDB" id="2677960at2"/>
<keyword evidence="1" id="KW-0175">Coiled coil</keyword>
<keyword evidence="3" id="KW-1185">Reference proteome</keyword>
<evidence type="ECO:0000256" key="1">
    <source>
        <dbReference type="SAM" id="Coils"/>
    </source>
</evidence>
<gene>
    <name evidence="2" type="ORF">SAMN05444371_3289</name>
</gene>
<proteinExistence type="predicted"/>
<dbReference type="SUPFAM" id="SSF52540">
    <property type="entry name" value="P-loop containing nucleoside triphosphate hydrolases"/>
    <property type="match status" value="1"/>
</dbReference>
<dbReference type="RefSeq" id="WP_073000160.1">
    <property type="nucleotide sequence ID" value="NZ_FRAM01000005.1"/>
</dbReference>
<organism evidence="2 3">
    <name type="scientific">Epilithonimonas mollis</name>
    <dbReference type="NCBI Taxonomy" id="216903"/>
    <lineage>
        <taxon>Bacteria</taxon>
        <taxon>Pseudomonadati</taxon>
        <taxon>Bacteroidota</taxon>
        <taxon>Flavobacteriia</taxon>
        <taxon>Flavobacteriales</taxon>
        <taxon>Weeksellaceae</taxon>
        <taxon>Chryseobacterium group</taxon>
        <taxon>Epilithonimonas</taxon>
    </lineage>
</organism>